<evidence type="ECO:0000313" key="7">
    <source>
        <dbReference type="EMBL" id="MCW2308908.1"/>
    </source>
</evidence>
<evidence type="ECO:0000313" key="8">
    <source>
        <dbReference type="Proteomes" id="UP001209755"/>
    </source>
</evidence>
<feature type="transmembrane region" description="Helical" evidence="5">
    <location>
        <begin position="399"/>
        <end position="417"/>
    </location>
</feature>
<reference evidence="8" key="1">
    <citation type="submission" date="2023-07" db="EMBL/GenBank/DDBJ databases">
        <title>Genome sequencing of Purple Non-Sulfur Bacteria from various extreme environments.</title>
        <authorList>
            <person name="Mayer M."/>
        </authorList>
    </citation>
    <scope>NUCLEOTIDE SEQUENCE [LARGE SCALE GENOMIC DNA]</scope>
    <source>
        <strain evidence="8">DSM 17935</strain>
    </source>
</reference>
<evidence type="ECO:0000256" key="4">
    <source>
        <dbReference type="ARBA" id="ARBA00023136"/>
    </source>
</evidence>
<proteinExistence type="predicted"/>
<comment type="subcellular location">
    <subcellularLocation>
        <location evidence="1">Membrane</location>
        <topology evidence="1">Multi-pass membrane protein</topology>
    </subcellularLocation>
</comment>
<accession>A0ABT3HET0</accession>
<feature type="transmembrane region" description="Helical" evidence="5">
    <location>
        <begin position="294"/>
        <end position="317"/>
    </location>
</feature>
<dbReference type="Pfam" id="PF07690">
    <property type="entry name" value="MFS_1"/>
    <property type="match status" value="1"/>
</dbReference>
<feature type="transmembrane region" description="Helical" evidence="5">
    <location>
        <begin position="329"/>
        <end position="347"/>
    </location>
</feature>
<feature type="domain" description="Major facilitator superfamily (MFS) profile" evidence="6">
    <location>
        <begin position="13"/>
        <end position="451"/>
    </location>
</feature>
<dbReference type="RefSeq" id="WP_264602497.1">
    <property type="nucleotide sequence ID" value="NZ_JAOQNS010000009.1"/>
</dbReference>
<evidence type="ECO:0000256" key="1">
    <source>
        <dbReference type="ARBA" id="ARBA00004141"/>
    </source>
</evidence>
<dbReference type="PANTHER" id="PTHR42718">
    <property type="entry name" value="MAJOR FACILITATOR SUPERFAMILY MULTIDRUG TRANSPORTER MFSC"/>
    <property type="match status" value="1"/>
</dbReference>
<feature type="transmembrane region" description="Helical" evidence="5">
    <location>
        <begin position="353"/>
        <end position="379"/>
    </location>
</feature>
<protein>
    <submittedName>
        <fullName evidence="7">MFS family permease</fullName>
    </submittedName>
</protein>
<feature type="transmembrane region" description="Helical" evidence="5">
    <location>
        <begin position="104"/>
        <end position="125"/>
    </location>
</feature>
<dbReference type="PROSITE" id="PS50850">
    <property type="entry name" value="MFS"/>
    <property type="match status" value="1"/>
</dbReference>
<keyword evidence="3 5" id="KW-1133">Transmembrane helix</keyword>
<keyword evidence="8" id="KW-1185">Reference proteome</keyword>
<evidence type="ECO:0000256" key="5">
    <source>
        <dbReference type="SAM" id="Phobius"/>
    </source>
</evidence>
<feature type="transmembrane region" description="Helical" evidence="5">
    <location>
        <begin position="199"/>
        <end position="217"/>
    </location>
</feature>
<gene>
    <name evidence="7" type="ORF">M2319_003257</name>
</gene>
<feature type="transmembrane region" description="Helical" evidence="5">
    <location>
        <begin position="168"/>
        <end position="187"/>
    </location>
</feature>
<dbReference type="InterPro" id="IPR036259">
    <property type="entry name" value="MFS_trans_sf"/>
</dbReference>
<evidence type="ECO:0000256" key="3">
    <source>
        <dbReference type="ARBA" id="ARBA00022989"/>
    </source>
</evidence>
<dbReference type="Gene3D" id="1.20.1250.20">
    <property type="entry name" value="MFS general substrate transporter like domains"/>
    <property type="match status" value="1"/>
</dbReference>
<feature type="transmembrane region" description="Helical" evidence="5">
    <location>
        <begin position="223"/>
        <end position="242"/>
    </location>
</feature>
<evidence type="ECO:0000256" key="2">
    <source>
        <dbReference type="ARBA" id="ARBA00022692"/>
    </source>
</evidence>
<dbReference type="Proteomes" id="UP001209755">
    <property type="component" value="Unassembled WGS sequence"/>
</dbReference>
<dbReference type="InterPro" id="IPR020846">
    <property type="entry name" value="MFS_dom"/>
</dbReference>
<organism evidence="7 8">
    <name type="scientific">Rhodobium gokarnense</name>
    <dbReference type="NCBI Taxonomy" id="364296"/>
    <lineage>
        <taxon>Bacteria</taxon>
        <taxon>Pseudomonadati</taxon>
        <taxon>Pseudomonadota</taxon>
        <taxon>Alphaproteobacteria</taxon>
        <taxon>Hyphomicrobiales</taxon>
        <taxon>Rhodobiaceae</taxon>
        <taxon>Rhodobium</taxon>
    </lineage>
</organism>
<evidence type="ECO:0000259" key="6">
    <source>
        <dbReference type="PROSITE" id="PS50850"/>
    </source>
</evidence>
<feature type="transmembrane region" description="Helical" evidence="5">
    <location>
        <begin position="79"/>
        <end position="98"/>
    </location>
</feature>
<dbReference type="CDD" id="cd17321">
    <property type="entry name" value="MFS_MMR_MDR_like"/>
    <property type="match status" value="1"/>
</dbReference>
<feature type="transmembrane region" description="Helical" evidence="5">
    <location>
        <begin position="263"/>
        <end position="288"/>
    </location>
</feature>
<keyword evidence="2 5" id="KW-0812">Transmembrane</keyword>
<feature type="transmembrane region" description="Helical" evidence="5">
    <location>
        <begin position="429"/>
        <end position="448"/>
    </location>
</feature>
<dbReference type="SUPFAM" id="SSF103473">
    <property type="entry name" value="MFS general substrate transporter"/>
    <property type="match status" value="1"/>
</dbReference>
<name>A0ABT3HET0_9HYPH</name>
<dbReference type="InterPro" id="IPR011701">
    <property type="entry name" value="MFS"/>
</dbReference>
<dbReference type="PANTHER" id="PTHR42718:SF49">
    <property type="entry name" value="EXPORT PROTEIN"/>
    <property type="match status" value="1"/>
</dbReference>
<dbReference type="Gene3D" id="1.20.1720.10">
    <property type="entry name" value="Multidrug resistance protein D"/>
    <property type="match status" value="1"/>
</dbReference>
<sequence>MNSSGNDRPSNGPLVVVALATLLALVVFTAPLTTLEAMTATFGMSSGLQAWVMSGTPLGAAAGLLTAGALGDTLGRRRTFIGGIWLTAVASVVAALAPEAVFLIAARIAQGLGTAGVMACGLGLLGQVYSGEARRHAAGVWAASIGAGVAVGPILASLTMNFAGWQAIHWLLAAICAALAVRAVSMLPESPRADERVDIAGSVLLVTGLGALLAALIEVRFGLTVPVIGLIAAGGILIGLFLRVERRVANPILRLDLFRRADFTGATIAAFASGAGVLALMSMVPTLLERGYGVAPLIAAFVLLAWSAVTIFSALGARYLPDTLSARTLAVVSILGCAAGQLLLILADRGSGWWVVLPGLFVAGVSNGILNASLGHAAVETVPEERSAMGSAANNTARYLGSAIGIALISILIAGTHGKGLFVGWHESVIATSALGVLGALAMVRLSGAEADARAS</sequence>
<feature type="transmembrane region" description="Helical" evidence="5">
    <location>
        <begin position="137"/>
        <end position="156"/>
    </location>
</feature>
<feature type="transmembrane region" description="Helical" evidence="5">
    <location>
        <begin position="48"/>
        <end position="67"/>
    </location>
</feature>
<comment type="caution">
    <text evidence="7">The sequence shown here is derived from an EMBL/GenBank/DDBJ whole genome shotgun (WGS) entry which is preliminary data.</text>
</comment>
<keyword evidence="4 5" id="KW-0472">Membrane</keyword>
<dbReference type="EMBL" id="JAOQNS010000009">
    <property type="protein sequence ID" value="MCW2308908.1"/>
    <property type="molecule type" value="Genomic_DNA"/>
</dbReference>